<evidence type="ECO:0000313" key="7">
    <source>
        <dbReference type="EMBL" id="GIO46864.1"/>
    </source>
</evidence>
<evidence type="ECO:0000256" key="2">
    <source>
        <dbReference type="ARBA" id="ARBA00022692"/>
    </source>
</evidence>
<evidence type="ECO:0000256" key="5">
    <source>
        <dbReference type="ARBA" id="ARBA00049660"/>
    </source>
</evidence>
<dbReference type="GO" id="GO:0015499">
    <property type="term" value="F:formate transmembrane transporter activity"/>
    <property type="evidence" value="ECO:0007669"/>
    <property type="project" value="TreeGrafter"/>
</dbReference>
<proteinExistence type="inferred from homology"/>
<dbReference type="InterPro" id="IPR023271">
    <property type="entry name" value="Aquaporin-like"/>
</dbReference>
<evidence type="ECO:0000256" key="1">
    <source>
        <dbReference type="ARBA" id="ARBA00004141"/>
    </source>
</evidence>
<feature type="transmembrane region" description="Helical" evidence="6">
    <location>
        <begin position="61"/>
        <end position="85"/>
    </location>
</feature>
<evidence type="ECO:0000256" key="6">
    <source>
        <dbReference type="SAM" id="Phobius"/>
    </source>
</evidence>
<feature type="transmembrane region" description="Helical" evidence="6">
    <location>
        <begin position="106"/>
        <end position="131"/>
    </location>
</feature>
<dbReference type="Proteomes" id="UP000682811">
    <property type="component" value="Unassembled WGS sequence"/>
</dbReference>
<gene>
    <name evidence="7" type="primary">nirC</name>
    <name evidence="7" type="ORF">J34TS1_16290</name>
</gene>
<comment type="subcellular location">
    <subcellularLocation>
        <location evidence="1">Membrane</location>
        <topology evidence="1">Multi-pass membrane protein</topology>
    </subcellularLocation>
</comment>
<comment type="similarity">
    <text evidence="5">Belongs to the FNT transporter (TC 1.A.16) family.</text>
</comment>
<comment type="caution">
    <text evidence="7">The sequence shown here is derived from an EMBL/GenBank/DDBJ whole genome shotgun (WGS) entry which is preliminary data.</text>
</comment>
<dbReference type="InterPro" id="IPR024002">
    <property type="entry name" value="For/NO2_transpt_CS"/>
</dbReference>
<dbReference type="Gene3D" id="1.20.1080.10">
    <property type="entry name" value="Glycerol uptake facilitator protein"/>
    <property type="match status" value="1"/>
</dbReference>
<keyword evidence="8" id="KW-1185">Reference proteome</keyword>
<dbReference type="EMBL" id="BORT01000005">
    <property type="protein sequence ID" value="GIO46864.1"/>
    <property type="molecule type" value="Genomic_DNA"/>
</dbReference>
<dbReference type="PANTHER" id="PTHR30520:SF8">
    <property type="entry name" value="NITRITE TRANSPORTER NIRC"/>
    <property type="match status" value="1"/>
</dbReference>
<dbReference type="PANTHER" id="PTHR30520">
    <property type="entry name" value="FORMATE TRANSPORTER-RELATED"/>
    <property type="match status" value="1"/>
</dbReference>
<dbReference type="RefSeq" id="WP_212977818.1">
    <property type="nucleotide sequence ID" value="NZ_AP025343.1"/>
</dbReference>
<keyword evidence="3 6" id="KW-1133">Transmembrane helix</keyword>
<dbReference type="GO" id="GO:0005886">
    <property type="term" value="C:plasma membrane"/>
    <property type="evidence" value="ECO:0007669"/>
    <property type="project" value="TreeGrafter"/>
</dbReference>
<evidence type="ECO:0000256" key="4">
    <source>
        <dbReference type="ARBA" id="ARBA00023136"/>
    </source>
</evidence>
<feature type="transmembrane region" description="Helical" evidence="6">
    <location>
        <begin position="151"/>
        <end position="170"/>
    </location>
</feature>
<keyword evidence="2 6" id="KW-0812">Transmembrane</keyword>
<evidence type="ECO:0000313" key="8">
    <source>
        <dbReference type="Proteomes" id="UP000682811"/>
    </source>
</evidence>
<evidence type="ECO:0000256" key="3">
    <source>
        <dbReference type="ARBA" id="ARBA00022989"/>
    </source>
</evidence>
<dbReference type="AlphaFoldDB" id="A0A919Y9V6"/>
<feature type="transmembrane region" description="Helical" evidence="6">
    <location>
        <begin position="26"/>
        <end position="49"/>
    </location>
</feature>
<keyword evidence="4 6" id="KW-0472">Membrane</keyword>
<dbReference type="Pfam" id="PF01226">
    <property type="entry name" value="Form_Nir_trans"/>
    <property type="match status" value="1"/>
</dbReference>
<protein>
    <submittedName>
        <fullName evidence="7">Transporter</fullName>
    </submittedName>
</protein>
<accession>A0A919Y9V6</accession>
<name>A0A919Y9V6_9BACL</name>
<reference evidence="7 8" key="1">
    <citation type="submission" date="2021-03" db="EMBL/GenBank/DDBJ databases">
        <title>Antimicrobial resistance genes in bacteria isolated from Japanese honey, and their potential for conferring macrolide and lincosamide resistance in the American foulbrood pathogen Paenibacillus larvae.</title>
        <authorList>
            <person name="Okamoto M."/>
            <person name="Kumagai M."/>
            <person name="Kanamori H."/>
            <person name="Takamatsu D."/>
        </authorList>
    </citation>
    <scope>NUCLEOTIDE SEQUENCE [LARGE SCALE GENOMIC DNA]</scope>
    <source>
        <strain evidence="7 8">J34TS1</strain>
    </source>
</reference>
<feature type="transmembrane region" description="Helical" evidence="6">
    <location>
        <begin position="221"/>
        <end position="250"/>
    </location>
</feature>
<organism evidence="7 8">
    <name type="scientific">Paenibacillus azoreducens</name>
    <dbReference type="NCBI Taxonomy" id="116718"/>
    <lineage>
        <taxon>Bacteria</taxon>
        <taxon>Bacillati</taxon>
        <taxon>Bacillota</taxon>
        <taxon>Bacilli</taxon>
        <taxon>Bacillales</taxon>
        <taxon>Paenibacillaceae</taxon>
        <taxon>Paenibacillus</taxon>
    </lineage>
</organism>
<dbReference type="PROSITE" id="PS01005">
    <property type="entry name" value="FORMATE_NITRITE_TP_1"/>
    <property type="match status" value="1"/>
</dbReference>
<dbReference type="InterPro" id="IPR000292">
    <property type="entry name" value="For/NO2_transpt"/>
</dbReference>
<sequence>MKNTIQVVENAGVGKVNLMNRSLGKYLVSSMLAGLFVGLGIILIFTIGGMLAPAHAPSTKIVMGISFGIALSLVIMAGSELFTGNNFVMMVSTLNKKTTWLDTFKIWLYSYAGNFAGSMLVAAIFVFTGLAKGGTADFINNAASAKMNAPFMELFMRGILCNTLVCLAVWCSMKLKEEMAKLVMIFWCLFAFITSGFEHSVANMTLLSVSLFIPHPETVSWAGLAANLIPVTLGNMIGGILFVGIAYWYIAKDKEAAKA</sequence>
<dbReference type="NCBIfam" id="TIGR00790">
    <property type="entry name" value="fnt"/>
    <property type="match status" value="1"/>
</dbReference>
<feature type="transmembrane region" description="Helical" evidence="6">
    <location>
        <begin position="182"/>
        <end position="201"/>
    </location>
</feature>